<protein>
    <recommendedName>
        <fullName evidence="3">SRPBCC family protein</fullName>
    </recommendedName>
</protein>
<dbReference type="Proteomes" id="UP000013827">
    <property type="component" value="Unassembled WGS sequence"/>
</dbReference>
<dbReference type="RefSeq" id="XP_005789554.1">
    <property type="nucleotide sequence ID" value="XM_005789497.1"/>
</dbReference>
<dbReference type="EnsemblProtists" id="EOD37125">
    <property type="protein sequence ID" value="EOD37125"/>
    <property type="gene ID" value="EMIHUDRAFT_440442"/>
</dbReference>
<proteinExistence type="predicted"/>
<dbReference type="AlphaFoldDB" id="A0A0D3KMZ0"/>
<organism evidence="1 2">
    <name type="scientific">Emiliania huxleyi (strain CCMP1516)</name>
    <dbReference type="NCBI Taxonomy" id="280463"/>
    <lineage>
        <taxon>Eukaryota</taxon>
        <taxon>Haptista</taxon>
        <taxon>Haptophyta</taxon>
        <taxon>Prymnesiophyceae</taxon>
        <taxon>Isochrysidales</taxon>
        <taxon>Noelaerhabdaceae</taxon>
        <taxon>Emiliania</taxon>
    </lineage>
</organism>
<evidence type="ECO:0008006" key="3">
    <source>
        <dbReference type="Google" id="ProtNLM"/>
    </source>
</evidence>
<dbReference type="RefSeq" id="XP_005757782.1">
    <property type="nucleotide sequence ID" value="XM_005757725.1"/>
</dbReference>
<sequence>MLWRAAQRHITFSSITDDAEAISKLRQIAEEISTWSGEDWAMFNAPAVKLRLDTQGSDRYGAVVLEFLTWGGSREGALGIELEACPTPLNKGRKRLLWTTKGSRRETVENVLFKLFLEEVRSGSLSSVCRLKATSFLPASSDAAFTGLMIQNRRLREELREMKTRDAAPASP</sequence>
<dbReference type="PaxDb" id="2903-EOD05353"/>
<dbReference type="KEGG" id="ehx:EMIHUDRAFT_433152"/>
<dbReference type="EnsemblProtists" id="EOD05353">
    <property type="protein sequence ID" value="EOD05353"/>
    <property type="gene ID" value="EMIHUDRAFT_433152"/>
</dbReference>
<name>A0A0D3KMZ0_EMIH1</name>
<keyword evidence="2" id="KW-1185">Reference proteome</keyword>
<reference evidence="2" key="1">
    <citation type="journal article" date="2013" name="Nature">
        <title>Pan genome of the phytoplankton Emiliania underpins its global distribution.</title>
        <authorList>
            <person name="Read B.A."/>
            <person name="Kegel J."/>
            <person name="Klute M.J."/>
            <person name="Kuo A."/>
            <person name="Lefebvre S.C."/>
            <person name="Maumus F."/>
            <person name="Mayer C."/>
            <person name="Miller J."/>
            <person name="Monier A."/>
            <person name="Salamov A."/>
            <person name="Young J."/>
            <person name="Aguilar M."/>
            <person name="Claverie J.M."/>
            <person name="Frickenhaus S."/>
            <person name="Gonzalez K."/>
            <person name="Herman E.K."/>
            <person name="Lin Y.C."/>
            <person name="Napier J."/>
            <person name="Ogata H."/>
            <person name="Sarno A.F."/>
            <person name="Shmutz J."/>
            <person name="Schroeder D."/>
            <person name="de Vargas C."/>
            <person name="Verret F."/>
            <person name="von Dassow P."/>
            <person name="Valentin K."/>
            <person name="Van de Peer Y."/>
            <person name="Wheeler G."/>
            <person name="Dacks J.B."/>
            <person name="Delwiche C.F."/>
            <person name="Dyhrman S.T."/>
            <person name="Glockner G."/>
            <person name="John U."/>
            <person name="Richards T."/>
            <person name="Worden A.Z."/>
            <person name="Zhang X."/>
            <person name="Grigoriev I.V."/>
            <person name="Allen A.E."/>
            <person name="Bidle K."/>
            <person name="Borodovsky M."/>
            <person name="Bowler C."/>
            <person name="Brownlee C."/>
            <person name="Cock J.M."/>
            <person name="Elias M."/>
            <person name="Gladyshev V.N."/>
            <person name="Groth M."/>
            <person name="Guda C."/>
            <person name="Hadaegh A."/>
            <person name="Iglesias-Rodriguez M.D."/>
            <person name="Jenkins J."/>
            <person name="Jones B.M."/>
            <person name="Lawson T."/>
            <person name="Leese F."/>
            <person name="Lindquist E."/>
            <person name="Lobanov A."/>
            <person name="Lomsadze A."/>
            <person name="Malik S.B."/>
            <person name="Marsh M.E."/>
            <person name="Mackinder L."/>
            <person name="Mock T."/>
            <person name="Mueller-Roeber B."/>
            <person name="Pagarete A."/>
            <person name="Parker M."/>
            <person name="Probert I."/>
            <person name="Quesneville H."/>
            <person name="Raines C."/>
            <person name="Rensing S.A."/>
            <person name="Riano-Pachon D.M."/>
            <person name="Richier S."/>
            <person name="Rokitta S."/>
            <person name="Shiraiwa Y."/>
            <person name="Soanes D.M."/>
            <person name="van der Giezen M."/>
            <person name="Wahlund T.M."/>
            <person name="Williams B."/>
            <person name="Wilson W."/>
            <person name="Wolfe G."/>
            <person name="Wurch L.L."/>
        </authorList>
    </citation>
    <scope>NUCLEOTIDE SEQUENCE</scope>
</reference>
<accession>A0A0D3KMZ0</accession>
<evidence type="ECO:0000313" key="1">
    <source>
        <dbReference type="EnsemblProtists" id="EOD37125"/>
    </source>
</evidence>
<reference evidence="1" key="2">
    <citation type="submission" date="2024-10" db="UniProtKB">
        <authorList>
            <consortium name="EnsemblProtists"/>
        </authorList>
    </citation>
    <scope>IDENTIFICATION</scope>
</reference>
<dbReference type="HOGENOM" id="CLU_1558143_0_0_1"/>
<dbReference type="GeneID" id="17251433"/>
<dbReference type="GeneID" id="17282395"/>
<dbReference type="KEGG" id="ehx:EMIHUDRAFT_440442"/>
<evidence type="ECO:0000313" key="2">
    <source>
        <dbReference type="Proteomes" id="UP000013827"/>
    </source>
</evidence>